<sequence>MRNFLCTFSATTKANTIRDIYLYGNSRNHLLRCGINIPVDEITLNCPSTVQNGCRFEKSHHRDIYSFQRNFIEDTSLVFLFLKSKRAEKVEKEKSKHVPGTKFSFQE</sequence>
<reference evidence="1" key="1">
    <citation type="submission" date="2021-05" db="EMBL/GenBank/DDBJ databases">
        <authorList>
            <person name="Alioto T."/>
            <person name="Alioto T."/>
            <person name="Gomez Garrido J."/>
        </authorList>
    </citation>
    <scope>NUCLEOTIDE SEQUENCE</scope>
</reference>
<evidence type="ECO:0000313" key="1">
    <source>
        <dbReference type="EMBL" id="CAG6686807.1"/>
    </source>
</evidence>
<dbReference type="AlphaFoldDB" id="A0A8D8X7P9"/>
<name>A0A8D8X7P9_9HEMI</name>
<organism evidence="1">
    <name type="scientific">Cacopsylla melanoneura</name>
    <dbReference type="NCBI Taxonomy" id="428564"/>
    <lineage>
        <taxon>Eukaryota</taxon>
        <taxon>Metazoa</taxon>
        <taxon>Ecdysozoa</taxon>
        <taxon>Arthropoda</taxon>
        <taxon>Hexapoda</taxon>
        <taxon>Insecta</taxon>
        <taxon>Pterygota</taxon>
        <taxon>Neoptera</taxon>
        <taxon>Paraneoptera</taxon>
        <taxon>Hemiptera</taxon>
        <taxon>Sternorrhyncha</taxon>
        <taxon>Psylloidea</taxon>
        <taxon>Psyllidae</taxon>
        <taxon>Psyllinae</taxon>
        <taxon>Cacopsylla</taxon>
    </lineage>
</organism>
<proteinExistence type="predicted"/>
<protein>
    <submittedName>
        <fullName evidence="1">Uncharacterized protein</fullName>
    </submittedName>
</protein>
<accession>A0A8D8X7P9</accession>
<dbReference type="EMBL" id="HBUF01278407">
    <property type="protein sequence ID" value="CAG6686807.1"/>
    <property type="molecule type" value="Transcribed_RNA"/>
</dbReference>